<dbReference type="EC" id="3.5.1.108" evidence="4"/>
<evidence type="ECO:0000256" key="7">
    <source>
        <dbReference type="ARBA" id="ARBA00022723"/>
    </source>
</evidence>
<dbReference type="GO" id="GO:0009245">
    <property type="term" value="P:lipid A biosynthetic process"/>
    <property type="evidence" value="ECO:0007669"/>
    <property type="project" value="UniProtKB-KW"/>
</dbReference>
<reference evidence="13" key="2">
    <citation type="journal article" date="2024" name="Plant">
        <title>Genomic evolution and insights into agronomic trait innovations of Sesamum species.</title>
        <authorList>
            <person name="Miao H."/>
            <person name="Wang L."/>
            <person name="Qu L."/>
            <person name="Liu H."/>
            <person name="Sun Y."/>
            <person name="Le M."/>
            <person name="Wang Q."/>
            <person name="Wei S."/>
            <person name="Zheng Y."/>
            <person name="Lin W."/>
            <person name="Duan Y."/>
            <person name="Cao H."/>
            <person name="Xiong S."/>
            <person name="Wang X."/>
            <person name="Wei L."/>
            <person name="Li C."/>
            <person name="Ma Q."/>
            <person name="Ju M."/>
            <person name="Zhao R."/>
            <person name="Li G."/>
            <person name="Mu C."/>
            <person name="Tian Q."/>
            <person name="Mei H."/>
            <person name="Zhang T."/>
            <person name="Gao T."/>
            <person name="Zhang H."/>
        </authorList>
    </citation>
    <scope>NUCLEOTIDE SEQUENCE</scope>
    <source>
        <strain evidence="13">G02</strain>
    </source>
</reference>
<accession>A0AAW2JR07</accession>
<dbReference type="GO" id="GO:0046872">
    <property type="term" value="F:metal ion binding"/>
    <property type="evidence" value="ECO:0007669"/>
    <property type="project" value="UniProtKB-KW"/>
</dbReference>
<dbReference type="GO" id="GO:0103117">
    <property type="term" value="F:UDP-3-O-acyl-N-acetylglucosamine deacetylase activity"/>
    <property type="evidence" value="ECO:0007669"/>
    <property type="project" value="UniProtKB-EC"/>
</dbReference>
<keyword evidence="10" id="KW-0443">Lipid metabolism</keyword>
<dbReference type="GO" id="GO:0005739">
    <property type="term" value="C:mitochondrion"/>
    <property type="evidence" value="ECO:0007669"/>
    <property type="project" value="UniProtKB-ARBA"/>
</dbReference>
<keyword evidence="5" id="KW-0444">Lipid biosynthesis</keyword>
<evidence type="ECO:0000256" key="8">
    <source>
        <dbReference type="ARBA" id="ARBA00022801"/>
    </source>
</evidence>
<gene>
    <name evidence="13" type="ORF">Sradi_6709900</name>
</gene>
<sequence>MSLAAGFKFLKTRSSVLSWKPTGKLQQTVADCVERTGRGLHSGDISTVRIVPEAPRVGRYFSFQSNVIRASIDNALKETPLCTTLSKDGYSVRTVEHLLSALEASGVDNCRIEIEGSGDCDRSVEVPIFDGSAREWVEAIDQAGLKVAVDLDGKSCEKLAPYLNEPVHVTKNDSFLAAFPCSKVNITYGIDFPQAPAIGRQWFSSTLLDESFYSKQIASSRTFCIYEEVEHMRNLGLIKGGSSETAIICRSKRFMEEMIISSLSYGNGRREETDAKIDKVLMRPGMSRGWLNPPLRYDDEACRHKVLDLIGDISLLAQDGNQGLLVAHIVAYKAGHSLHTEFVRCISEVNVAFASEDLTT</sequence>
<name>A0AAW2JR07_SESRA</name>
<comment type="caution">
    <text evidence="13">The sequence shown here is derived from an EMBL/GenBank/DDBJ whole genome shotgun (WGS) entry which is preliminary data.</text>
</comment>
<comment type="pathway">
    <text evidence="2">Glycolipid biosynthesis; lipid IV(A) biosynthesis; lipid IV(A) from (3R)-3-hydroxytetradecanoyl-[acyl-carrier-protein] and UDP-N-acetyl-alpha-D-glucosamine: step 2/6.</text>
</comment>
<dbReference type="AlphaFoldDB" id="A0AAW2JR07"/>
<evidence type="ECO:0000256" key="9">
    <source>
        <dbReference type="ARBA" id="ARBA00022833"/>
    </source>
</evidence>
<evidence type="ECO:0000256" key="3">
    <source>
        <dbReference type="ARBA" id="ARBA00006170"/>
    </source>
</evidence>
<keyword evidence="7" id="KW-0479">Metal-binding</keyword>
<dbReference type="Gene3D" id="3.30.230.20">
    <property type="entry name" value="lpxc deacetylase, domain 1"/>
    <property type="match status" value="1"/>
</dbReference>
<comment type="cofactor">
    <cofactor evidence="1">
        <name>Zn(2+)</name>
        <dbReference type="ChEBI" id="CHEBI:29105"/>
    </cofactor>
</comment>
<evidence type="ECO:0000256" key="1">
    <source>
        <dbReference type="ARBA" id="ARBA00001947"/>
    </source>
</evidence>
<comment type="similarity">
    <text evidence="3">Belongs to the LpxC family.</text>
</comment>
<dbReference type="InterPro" id="IPR020568">
    <property type="entry name" value="Ribosomal_Su5_D2-typ_SF"/>
</dbReference>
<proteinExistence type="inferred from homology"/>
<dbReference type="InterPro" id="IPR011334">
    <property type="entry name" value="UDP-acyl_GlcNac_deAcase_C"/>
</dbReference>
<protein>
    <recommendedName>
        <fullName evidence="4">UDP-3-O-acyl-N-acetylglucosamine deacetylase</fullName>
        <ecNumber evidence="4">3.5.1.108</ecNumber>
    </recommendedName>
</protein>
<dbReference type="InterPro" id="IPR015870">
    <property type="entry name" value="UDP-acyl_N-AcGlcN_deAcase_N"/>
</dbReference>
<evidence type="ECO:0000313" key="13">
    <source>
        <dbReference type="EMBL" id="KAL0296578.1"/>
    </source>
</evidence>
<organism evidence="13">
    <name type="scientific">Sesamum radiatum</name>
    <name type="common">Black benniseed</name>
    <dbReference type="NCBI Taxonomy" id="300843"/>
    <lineage>
        <taxon>Eukaryota</taxon>
        <taxon>Viridiplantae</taxon>
        <taxon>Streptophyta</taxon>
        <taxon>Embryophyta</taxon>
        <taxon>Tracheophyta</taxon>
        <taxon>Spermatophyta</taxon>
        <taxon>Magnoliopsida</taxon>
        <taxon>eudicotyledons</taxon>
        <taxon>Gunneridae</taxon>
        <taxon>Pentapetalae</taxon>
        <taxon>asterids</taxon>
        <taxon>lamiids</taxon>
        <taxon>Lamiales</taxon>
        <taxon>Pedaliaceae</taxon>
        <taxon>Sesamum</taxon>
    </lineage>
</organism>
<comment type="function">
    <text evidence="12">Involved in the biosynthesis of lipid A, a phosphorylated glycolipid that in bacteria anchors the lipopolysaccharide to the outer membrane of the cell. Lipid A-like molecules in plants may serve as structural components of the outer membranes of mitochondria and/or chloroplasts, or may be involved in signal transduction or plant defense responses.</text>
</comment>
<dbReference type="HAMAP" id="MF_00388">
    <property type="entry name" value="LpxC"/>
    <property type="match status" value="1"/>
</dbReference>
<evidence type="ECO:0000256" key="5">
    <source>
        <dbReference type="ARBA" id="ARBA00022516"/>
    </source>
</evidence>
<evidence type="ECO:0000256" key="4">
    <source>
        <dbReference type="ARBA" id="ARBA00012745"/>
    </source>
</evidence>
<keyword evidence="9" id="KW-0862">Zinc</keyword>
<dbReference type="Pfam" id="PF03331">
    <property type="entry name" value="LpxC"/>
    <property type="match status" value="2"/>
</dbReference>
<dbReference type="SUPFAM" id="SSF54211">
    <property type="entry name" value="Ribosomal protein S5 domain 2-like"/>
    <property type="match status" value="2"/>
</dbReference>
<dbReference type="Gene3D" id="3.30.1700.10">
    <property type="entry name" value="lpxc deacetylase, domain 2"/>
    <property type="match status" value="1"/>
</dbReference>
<evidence type="ECO:0000256" key="10">
    <source>
        <dbReference type="ARBA" id="ARBA00023098"/>
    </source>
</evidence>
<dbReference type="InterPro" id="IPR004463">
    <property type="entry name" value="UDP-acyl_GlcNac_deAcase"/>
</dbReference>
<evidence type="ECO:0000256" key="2">
    <source>
        <dbReference type="ARBA" id="ARBA00005002"/>
    </source>
</evidence>
<dbReference type="GO" id="GO:0016020">
    <property type="term" value="C:membrane"/>
    <property type="evidence" value="ECO:0007669"/>
    <property type="project" value="GOC"/>
</dbReference>
<keyword evidence="6" id="KW-0441">Lipid A biosynthesis</keyword>
<dbReference type="PANTHER" id="PTHR33694:SF1">
    <property type="entry name" value="UDP-3-O-ACYL-N-ACETYLGLUCOSAMINE DEACETYLASE 1, MITOCHONDRIAL-RELATED"/>
    <property type="match status" value="1"/>
</dbReference>
<reference evidence="13" key="1">
    <citation type="submission" date="2020-06" db="EMBL/GenBank/DDBJ databases">
        <authorList>
            <person name="Li T."/>
            <person name="Hu X."/>
            <person name="Zhang T."/>
            <person name="Song X."/>
            <person name="Zhang H."/>
            <person name="Dai N."/>
            <person name="Sheng W."/>
            <person name="Hou X."/>
            <person name="Wei L."/>
        </authorList>
    </citation>
    <scope>NUCLEOTIDE SEQUENCE</scope>
    <source>
        <strain evidence="13">G02</strain>
        <tissue evidence="13">Leaf</tissue>
    </source>
</reference>
<dbReference type="EMBL" id="JACGWJ010000032">
    <property type="protein sequence ID" value="KAL0296578.1"/>
    <property type="molecule type" value="Genomic_DNA"/>
</dbReference>
<evidence type="ECO:0000256" key="6">
    <source>
        <dbReference type="ARBA" id="ARBA00022556"/>
    </source>
</evidence>
<evidence type="ECO:0000256" key="12">
    <source>
        <dbReference type="ARBA" id="ARBA00024987"/>
    </source>
</evidence>
<evidence type="ECO:0000256" key="11">
    <source>
        <dbReference type="ARBA" id="ARBA00024535"/>
    </source>
</evidence>
<keyword evidence="8" id="KW-0378">Hydrolase</keyword>
<dbReference type="GO" id="GO:2001289">
    <property type="term" value="P:lipid X metabolic process"/>
    <property type="evidence" value="ECO:0007669"/>
    <property type="project" value="UniProtKB-ARBA"/>
</dbReference>
<dbReference type="PANTHER" id="PTHR33694">
    <property type="entry name" value="UDP-3-O-ACYL-N-ACETYLGLUCOSAMINE DEACETYLASE 1, MITOCHONDRIAL-RELATED"/>
    <property type="match status" value="1"/>
</dbReference>
<comment type="catalytic activity">
    <reaction evidence="11">
        <text>a UDP-3-O-[(3R)-3-hydroxyacyl]-N-acetyl-alpha-D-glucosamine + H2O = a UDP-3-O-[(3R)-3-hydroxyacyl]-alpha-D-glucosamine + acetate</text>
        <dbReference type="Rhea" id="RHEA:67816"/>
        <dbReference type="ChEBI" id="CHEBI:15377"/>
        <dbReference type="ChEBI" id="CHEBI:30089"/>
        <dbReference type="ChEBI" id="CHEBI:137740"/>
        <dbReference type="ChEBI" id="CHEBI:173225"/>
        <dbReference type="EC" id="3.5.1.108"/>
    </reaction>
</comment>